<feature type="compositionally biased region" description="Basic and acidic residues" evidence="4">
    <location>
        <begin position="814"/>
        <end position="829"/>
    </location>
</feature>
<dbReference type="GO" id="GO:0003677">
    <property type="term" value="F:DNA binding"/>
    <property type="evidence" value="ECO:0007669"/>
    <property type="project" value="InterPro"/>
</dbReference>
<dbReference type="InterPro" id="IPR046488">
    <property type="entry name" value="Sfc3/Tfc3_C"/>
</dbReference>
<keyword evidence="3" id="KW-0862">Zinc</keyword>
<feature type="region of interest" description="Disordered" evidence="4">
    <location>
        <begin position="1151"/>
        <end position="1196"/>
    </location>
</feature>
<feature type="compositionally biased region" description="Polar residues" evidence="4">
    <location>
        <begin position="798"/>
        <end position="809"/>
    </location>
</feature>
<feature type="region of interest" description="Disordered" evidence="4">
    <location>
        <begin position="798"/>
        <end position="949"/>
    </location>
</feature>
<evidence type="ECO:0000313" key="8">
    <source>
        <dbReference type="Proteomes" id="UP000254866"/>
    </source>
</evidence>
<dbReference type="PANTHER" id="PTHR31571">
    <property type="entry name" value="ALTERED INHERITANCE OF MITOCHONDRIA PROTEIN 6"/>
    <property type="match status" value="1"/>
</dbReference>
<dbReference type="GO" id="GO:0008270">
    <property type="term" value="F:zinc ion binding"/>
    <property type="evidence" value="ECO:0007669"/>
    <property type="project" value="UniProtKB-KW"/>
</dbReference>
<gene>
    <name evidence="7" type="ORF">BP5553_09423</name>
</gene>
<keyword evidence="3" id="KW-0863">Zinc-finger</keyword>
<feature type="compositionally biased region" description="Polar residues" evidence="4">
    <location>
        <begin position="673"/>
        <end position="695"/>
    </location>
</feature>
<proteinExistence type="inferred from homology"/>
<dbReference type="PANTHER" id="PTHR31571:SF1">
    <property type="entry name" value="ALTERED INHERITANCE OF MITOCHONDRIA PROTEIN 6"/>
    <property type="match status" value="1"/>
</dbReference>
<dbReference type="STRING" id="2656787.A0A370TCR7"/>
<keyword evidence="5" id="KW-0472">Membrane</keyword>
<feature type="domain" description="C2H2-type" evidence="6">
    <location>
        <begin position="1342"/>
        <end position="1370"/>
    </location>
</feature>
<evidence type="ECO:0000256" key="5">
    <source>
        <dbReference type="SAM" id="Phobius"/>
    </source>
</evidence>
<dbReference type="InterPro" id="IPR051236">
    <property type="entry name" value="HAT_RTT109-like"/>
</dbReference>
<dbReference type="OrthoDB" id="5403573at2759"/>
<dbReference type="InterPro" id="IPR017956">
    <property type="entry name" value="AT_hook_DNA-bd_motif"/>
</dbReference>
<organism evidence="7 8">
    <name type="scientific">Venustampulla echinocandica</name>
    <dbReference type="NCBI Taxonomy" id="2656787"/>
    <lineage>
        <taxon>Eukaryota</taxon>
        <taxon>Fungi</taxon>
        <taxon>Dikarya</taxon>
        <taxon>Ascomycota</taxon>
        <taxon>Pezizomycotina</taxon>
        <taxon>Leotiomycetes</taxon>
        <taxon>Helotiales</taxon>
        <taxon>Pleuroascaceae</taxon>
        <taxon>Venustampulla</taxon>
    </lineage>
</organism>
<feature type="compositionally biased region" description="Basic and acidic residues" evidence="4">
    <location>
        <begin position="1414"/>
        <end position="1428"/>
    </location>
</feature>
<feature type="compositionally biased region" description="Polar residues" evidence="4">
    <location>
        <begin position="1364"/>
        <end position="1374"/>
    </location>
</feature>
<feature type="region of interest" description="Disordered" evidence="4">
    <location>
        <begin position="1445"/>
        <end position="1469"/>
    </location>
</feature>
<evidence type="ECO:0000256" key="3">
    <source>
        <dbReference type="PROSITE-ProRule" id="PRU00042"/>
    </source>
</evidence>
<keyword evidence="5" id="KW-1133">Transmembrane helix</keyword>
<feature type="region of interest" description="Disordered" evidence="4">
    <location>
        <begin position="1100"/>
        <end position="1137"/>
    </location>
</feature>
<feature type="compositionally biased region" description="Polar residues" evidence="4">
    <location>
        <begin position="563"/>
        <end position="572"/>
    </location>
</feature>
<dbReference type="Proteomes" id="UP000254866">
    <property type="component" value="Unassembled WGS sequence"/>
</dbReference>
<protein>
    <recommendedName>
        <fullName evidence="2">Altered inheritance of mitochondria protein 6</fullName>
    </recommendedName>
</protein>
<evidence type="ECO:0000256" key="1">
    <source>
        <dbReference type="ARBA" id="ARBA00008858"/>
    </source>
</evidence>
<sequence>MDSRVDTSAKQPPTKDYELEVAIAGCSSSDSTESVHDNYDDRFDVDFKDTSSFGRRRHWWSRWLMRGRRPRIYSAGDGQIDAEKLKDDDVPLLVPESPQPPRKRKRPMAWYDCCIYGGVTGTGILAVLLLINLVLGATTVLQHSNIDTTLDNWGRPGSGTEGLAFYPTDFTRDITPIPCHSHNDYWRRVPLFSALRAGCTSVEADVWHFGDDLYVGHNTASLTQNRTFQSLYVNPLVDILHRQNPDTEFYNGTSHGVFDTDTEKTLTLLVDVKTSGPETWLWVLKQLEPLRERGWLSFVENSTVHIRPVTVVGTGETPFDVLIANSTYRDAFFDAPLETMWEDEENAPETTPIQRKGQGLAGTTEDSEFHALNSYYASVSFGKAIGTVWGWKLSPNQMKTIRGQLANWTEELYLGCVGGGRSGHLERRRSESGGQACLIFAMAELRDAMMGWVLGEIRSTNDEGISISRMFENLENRFTGHPEVKPFVWQSLVDHKDVVLGDGKAGLALRKLTLDDVLILGLGRSTIKIQPFPRDERPPQGQMNGDHATPTTAVITPPLPDQWPSNTTSTPAQEPGLSPKNSSGQIFEFTSAPTAIQPPKKRRGRPPKIKTKLLATTPVAPPINEAPRRRGRPPKSRQNLSTPGALSVANVEGYHGTSNYPAPNELTEATAEEYSSSFSARDSNSPTAVSGTLDSSADVADSALTPQTPRETRLRPIRATPQKSAHFTSWEDMQRHEGVAGVYNDHEAARKRRLKSIFCGSKSTVLVFKSGKLRDPQWLGTHMGSWVEPLATRMAESVIQQEDTAQTPSSKRKKVDDNVKSDEPMAEPKPKRKCQRKSAEPAGDVSTTIEPFGINEGQPASKRKRAGSIDQSPTRTEDTPSNKRARRSISLIAGVDSGPEQTAKLSGITPDTTIVQEYNPANNESEASTSQPPTLSSQGPEGGDSRYISSHTGADVERRLQFQPVQGNSALRPYTSIHQGQQPPEYGPHLRPSFVPNGAYYNPYLSSVTQPVSWDIQAQATNQNIRAYRSPYGAPTPEVANFRQSPVRSTSELWPSAMHDARPALANSVSPLGPTTPQIPISAPASVAHPQVDFTKHQNVTMSSQPHHETTASQPMDEAASKPMVDESGPRRGSFSSTNFISREEQAQFFSPRHVSPGQLSQRASSPNPNPQVENLSKHTAKPADVSKGSSNAEKDAQRNGIEAALLLAASTPIPSDVVRLAAVYKAAVGNLLLSADKSTVEFFGLDQFPPQVPKILLPISKMHSNPITSVSGSYPMEIRITANEDGITTTHCFQFASTPEAYEAASNMRAKLVTAKIAFQFRTGELYQMSAEAKEDITRPYKCDKCGNTFKNKGGLEYHVTRSQTTCNPSHDPSSIVKRRGRQIKKREQMATDSMSENGQSQFMQHKILQGQHEFRKATKRSDRASSDSDDSILEWAEQHATTGTKAVYRQPSIPASTQGLSKSKKPKVPLRSLAGEASMWQEIAQDIFPDTSIVERSHLDVANNQYFQQIILNLVHGNGGLFSGDKGLWFALVGAWLKRSDKSSNNIPESKFCRKAFEDLIDAGKLEVSSFSFRDKASRVITRKITTVPGFDLQSTQFELMKTAIQEAHPEFYIPAENSPPDTVLSRLQAIARRQIGTPNEVGDEMGVMDPNDPAHQQVSSPSDDEFITEDFSLEQEDSFEEDDGISDEDEFQPEVGRGKRRLKREHRPAQAMRKRWAAARASGLSSLAKNAAPIAPSWRRVAMAQVHKSQTARNTPVGLHGWILGTAVLPNPETGAWDQSPIYVKQRAPPTKRPRLPEPITYIQRSNGAWANRAFGHGVSPIFSRRPRGKEGFSPSANHYRRKIDNGFRPILYRGQDRQHLTVVPSRSSLASDTGISQSEAFSLDLEGAMELDQTELGLKKRGAVSQSLAEDEYSDSLRATIRMPKAAGRPARAYASRAPRQASTRRRSNLVGDDFDLEPVDFPRVAQPNRRTRTSLKAAEALDEIELLGSFKPKEPSIGAPINPGLMTLPSYFGLGRSIVQADEQQSAECFQSHQNLQFVDPNVISQSCDLGEGSWTCDGGSTTSQTIQLKWRDSAAFTVENLPYDELETETEEVEVPSQPRSRYQKKRRVESSFVSLNRKDAGGEKYSKSRPQTALPEDFEGVLEDPTQAASVFDVQVAKQLVGFHRAESRKMGGNMTPDLERRFVAAVITVQVLTGGLEGNIDWVLIANIFTEFSITFLTKTWGQLRTKMPDIVEHITEDFRDAFPEAYRRGEVPPINYDNLIDYDWNSVIDWVTRTINPTLDAQSVTLPADRRELKQQYHVTESVGDVNNWRDSFFGLTTAIYKRIDMAAAIPSTISIRRQQGSGKLDDIKLDDFTLAKSWVRAAAVTPEELWDQRVAAAKLSELGLPLVEKALQALLGAKVLVHRSKGRVTPGRSYEGSDAFAAPLRKHINNQQFIDALNFKKFLDDEFFQGKDRTVTVDYMANEGTLMCITSLQAHGRIELHGVDVPMNKFGLTGGGYETKKIPREKLRFTIDMNPTSSYVYNQDIELLRKAEQVEPLGAGSQGELPAWIGITGALIEDLWKRVVASISQVVTLRAGIPLDALKNVFAPTLEEWELKRFMEWGVELGIFERLHERIDGWTVSEWWWLAVAKLCER</sequence>
<feature type="region of interest" description="Disordered" evidence="4">
    <location>
        <begin position="2092"/>
        <end position="2112"/>
    </location>
</feature>
<dbReference type="GO" id="GO:0008081">
    <property type="term" value="F:phosphoric diester hydrolase activity"/>
    <property type="evidence" value="ECO:0007669"/>
    <property type="project" value="InterPro"/>
</dbReference>
<dbReference type="PROSITE" id="PS50157">
    <property type="entry name" value="ZINC_FINGER_C2H2_2"/>
    <property type="match status" value="1"/>
</dbReference>
<keyword evidence="3" id="KW-0479">Metal-binding</keyword>
<feature type="region of interest" description="Disordered" evidence="4">
    <location>
        <begin position="1413"/>
        <end position="1432"/>
    </location>
</feature>
<dbReference type="EMBL" id="NPIC01000011">
    <property type="protein sequence ID" value="RDL32021.1"/>
    <property type="molecule type" value="Genomic_DNA"/>
</dbReference>
<dbReference type="GeneID" id="43602272"/>
<keyword evidence="5" id="KW-0812">Transmembrane</keyword>
<feature type="compositionally biased region" description="Low complexity" evidence="4">
    <location>
        <begin position="1932"/>
        <end position="1946"/>
    </location>
</feature>
<feature type="compositionally biased region" description="Basic residues" evidence="4">
    <location>
        <begin position="599"/>
        <end position="611"/>
    </location>
</feature>
<feature type="region of interest" description="Disordered" evidence="4">
    <location>
        <begin position="530"/>
        <end position="647"/>
    </location>
</feature>
<name>A0A370TCR7_9HELO</name>
<dbReference type="RefSeq" id="XP_031865953.1">
    <property type="nucleotide sequence ID" value="XM_032018046.1"/>
</dbReference>
<feature type="compositionally biased region" description="Polar residues" evidence="4">
    <location>
        <begin position="1158"/>
        <end position="1175"/>
    </location>
</feature>
<reference evidence="7 8" key="1">
    <citation type="journal article" date="2018" name="IMA Fungus">
        <title>IMA Genome-F 9: Draft genome sequence of Annulohypoxylon stygium, Aspergillus mulundensis, Berkeleyomyces basicola (syn. Thielaviopsis basicola), Ceratocystis smalleyi, two Cercospora beticola strains, Coleophoma cylindrospora, Fusarium fracticaudum, Phialophora cf. hyalina, and Morchella septimelata.</title>
        <authorList>
            <person name="Wingfield B.D."/>
            <person name="Bills G.F."/>
            <person name="Dong Y."/>
            <person name="Huang W."/>
            <person name="Nel W.J."/>
            <person name="Swalarsk-Parry B.S."/>
            <person name="Vaghefi N."/>
            <person name="Wilken P.M."/>
            <person name="An Z."/>
            <person name="de Beer Z.W."/>
            <person name="De Vos L."/>
            <person name="Chen L."/>
            <person name="Duong T.A."/>
            <person name="Gao Y."/>
            <person name="Hammerbacher A."/>
            <person name="Kikkert J.R."/>
            <person name="Li Y."/>
            <person name="Li H."/>
            <person name="Li K."/>
            <person name="Li Q."/>
            <person name="Liu X."/>
            <person name="Ma X."/>
            <person name="Naidoo K."/>
            <person name="Pethybridge S.J."/>
            <person name="Sun J."/>
            <person name="Steenkamp E.T."/>
            <person name="van der Nest M.A."/>
            <person name="van Wyk S."/>
            <person name="Wingfield M.J."/>
            <person name="Xiong C."/>
            <person name="Yue Q."/>
            <person name="Zhang X."/>
        </authorList>
    </citation>
    <scope>NUCLEOTIDE SEQUENCE [LARGE SCALE GENOMIC DNA]</scope>
    <source>
        <strain evidence="7 8">BP 5553</strain>
    </source>
</reference>
<feature type="region of interest" description="Disordered" evidence="4">
    <location>
        <begin position="1678"/>
        <end position="1714"/>
    </location>
</feature>
<accession>A0A370TCR7</accession>
<evidence type="ECO:0000313" key="7">
    <source>
        <dbReference type="EMBL" id="RDL32021.1"/>
    </source>
</evidence>
<feature type="region of interest" description="Disordered" evidence="4">
    <location>
        <begin position="670"/>
        <end position="726"/>
    </location>
</feature>
<feature type="compositionally biased region" description="Polar residues" evidence="4">
    <location>
        <begin position="899"/>
        <end position="939"/>
    </location>
</feature>
<feature type="region of interest" description="Disordered" evidence="4">
    <location>
        <begin position="1364"/>
        <end position="1400"/>
    </location>
</feature>
<evidence type="ECO:0000256" key="2">
    <source>
        <dbReference type="ARBA" id="ARBA00014286"/>
    </source>
</evidence>
<dbReference type="SUPFAM" id="SSF51695">
    <property type="entry name" value="PLC-like phosphodiesterases"/>
    <property type="match status" value="1"/>
</dbReference>
<dbReference type="InterPro" id="IPR013087">
    <property type="entry name" value="Znf_C2H2_type"/>
</dbReference>
<feature type="region of interest" description="Disordered" evidence="4">
    <location>
        <begin position="1932"/>
        <end position="1954"/>
    </location>
</feature>
<comment type="caution">
    <text evidence="7">The sequence shown here is derived from an EMBL/GenBank/DDBJ whole genome shotgun (WGS) entry which is preliminary data.</text>
</comment>
<dbReference type="SMART" id="SM00384">
    <property type="entry name" value="AT_hook"/>
    <property type="match status" value="3"/>
</dbReference>
<feature type="compositionally biased region" description="Acidic residues" evidence="4">
    <location>
        <begin position="1678"/>
        <end position="1695"/>
    </location>
</feature>
<feature type="compositionally biased region" description="Basic residues" evidence="4">
    <location>
        <begin position="1701"/>
        <end position="1714"/>
    </location>
</feature>
<evidence type="ECO:0000256" key="4">
    <source>
        <dbReference type="SAM" id="MobiDB-lite"/>
    </source>
</evidence>
<comment type="similarity">
    <text evidence="1">Belongs to the AIM6 family.</text>
</comment>
<dbReference type="InterPro" id="IPR017946">
    <property type="entry name" value="PLC-like_Pdiesterase_TIM-brl"/>
</dbReference>
<dbReference type="Pfam" id="PF20222">
    <property type="entry name" value="DUF6581"/>
    <property type="match status" value="1"/>
</dbReference>
<dbReference type="GO" id="GO:0006629">
    <property type="term" value="P:lipid metabolic process"/>
    <property type="evidence" value="ECO:0007669"/>
    <property type="project" value="InterPro"/>
</dbReference>
<evidence type="ECO:0000259" key="6">
    <source>
        <dbReference type="PROSITE" id="PS50157"/>
    </source>
</evidence>
<feature type="transmembrane region" description="Helical" evidence="5">
    <location>
        <begin position="109"/>
        <end position="135"/>
    </location>
</feature>
<keyword evidence="8" id="KW-1185">Reference proteome</keyword>